<keyword evidence="3" id="KW-0804">Transcription</keyword>
<evidence type="ECO:0000256" key="2">
    <source>
        <dbReference type="ARBA" id="ARBA00023015"/>
    </source>
</evidence>
<evidence type="ECO:0000256" key="1">
    <source>
        <dbReference type="ARBA" id="ARBA00004123"/>
    </source>
</evidence>
<dbReference type="AlphaFoldDB" id="A0ABC8S1J7"/>
<proteinExistence type="predicted"/>
<accession>A0ABC8S1J7</accession>
<evidence type="ECO:0000256" key="5">
    <source>
        <dbReference type="SAM" id="MobiDB-lite"/>
    </source>
</evidence>
<dbReference type="InterPro" id="IPR019835">
    <property type="entry name" value="SWIB_domain"/>
</dbReference>
<dbReference type="SMART" id="SM00151">
    <property type="entry name" value="SWIB"/>
    <property type="match status" value="1"/>
</dbReference>
<dbReference type="Proteomes" id="UP001642360">
    <property type="component" value="Unassembled WGS sequence"/>
</dbReference>
<name>A0ABC8S1J7_9AQUA</name>
<dbReference type="Gene3D" id="1.10.245.10">
    <property type="entry name" value="SWIB/MDM2 domain"/>
    <property type="match status" value="1"/>
</dbReference>
<dbReference type="Gene3D" id="1.10.10.60">
    <property type="entry name" value="Homeodomain-like"/>
    <property type="match status" value="1"/>
</dbReference>
<evidence type="ECO:0000256" key="4">
    <source>
        <dbReference type="ARBA" id="ARBA00023242"/>
    </source>
</evidence>
<gene>
    <name evidence="8" type="ORF">ILEXP_LOCUS18954</name>
</gene>
<dbReference type="GO" id="GO:0000500">
    <property type="term" value="C:RNA polymerase I upstream activating factor complex"/>
    <property type="evidence" value="ECO:0007669"/>
    <property type="project" value="UniProtKB-ARBA"/>
</dbReference>
<sequence length="272" mass="30983">MVSDSKLVDRLWVILGSSDLSTTTAAVVRRRLEEDFGIDLSERKAFITDQIDMFLQIHMGRPENDTDVDAEEEGGEEESETVKEEENGGGQSEEEDPEEEQAEEKEEEEDSSDVKRSKKQRSAQLDKDAKKKVTGFCKPCRLSPQLQELVGVPELARTQVVKKLWAYIREKKLQNPKNKRKILCDETLHSIFRVNSVDMFQMNKALSKHIWPIDEEDGTLLQTLKFMLQSSNFLQFVVANIETTSSPSSTSMDTLALFEFKTSVAIHYRDAA</sequence>
<dbReference type="Pfam" id="PF08766">
    <property type="entry name" value="DEK_C"/>
    <property type="match status" value="1"/>
</dbReference>
<organism evidence="8 9">
    <name type="scientific">Ilex paraguariensis</name>
    <name type="common">yerba mate</name>
    <dbReference type="NCBI Taxonomy" id="185542"/>
    <lineage>
        <taxon>Eukaryota</taxon>
        <taxon>Viridiplantae</taxon>
        <taxon>Streptophyta</taxon>
        <taxon>Embryophyta</taxon>
        <taxon>Tracheophyta</taxon>
        <taxon>Spermatophyta</taxon>
        <taxon>Magnoliopsida</taxon>
        <taxon>eudicotyledons</taxon>
        <taxon>Gunneridae</taxon>
        <taxon>Pentapetalae</taxon>
        <taxon>asterids</taxon>
        <taxon>campanulids</taxon>
        <taxon>Aquifoliales</taxon>
        <taxon>Aquifoliaceae</taxon>
        <taxon>Ilex</taxon>
    </lineage>
</organism>
<dbReference type="CDD" id="cd10567">
    <property type="entry name" value="SWIB-MDM2_like"/>
    <property type="match status" value="1"/>
</dbReference>
<evidence type="ECO:0000313" key="9">
    <source>
        <dbReference type="Proteomes" id="UP001642360"/>
    </source>
</evidence>
<evidence type="ECO:0000259" key="6">
    <source>
        <dbReference type="PROSITE" id="PS51925"/>
    </source>
</evidence>
<dbReference type="SUPFAM" id="SSF47592">
    <property type="entry name" value="SWIB/MDM2 domain"/>
    <property type="match status" value="1"/>
</dbReference>
<comment type="caution">
    <text evidence="8">The sequence shown here is derived from an EMBL/GenBank/DDBJ whole genome shotgun (WGS) entry which is preliminary data.</text>
</comment>
<dbReference type="InterPro" id="IPR003121">
    <property type="entry name" value="SWIB_MDM2_domain"/>
</dbReference>
<keyword evidence="9" id="KW-1185">Reference proteome</keyword>
<feature type="region of interest" description="Disordered" evidence="5">
    <location>
        <begin position="59"/>
        <end position="126"/>
    </location>
</feature>
<keyword evidence="2" id="KW-0805">Transcription regulation</keyword>
<feature type="domain" description="DEK-C" evidence="7">
    <location>
        <begin position="1"/>
        <end position="56"/>
    </location>
</feature>
<dbReference type="GO" id="GO:0001181">
    <property type="term" value="F:RNA polymerase I general transcription initiation factor activity"/>
    <property type="evidence" value="ECO:0007669"/>
    <property type="project" value="UniProtKB-ARBA"/>
</dbReference>
<dbReference type="EMBL" id="CAUOFW020002059">
    <property type="protein sequence ID" value="CAK9150803.1"/>
    <property type="molecule type" value="Genomic_DNA"/>
</dbReference>
<reference evidence="8 9" key="1">
    <citation type="submission" date="2024-02" db="EMBL/GenBank/DDBJ databases">
        <authorList>
            <person name="Vignale AGUSTIN F."/>
            <person name="Sosa J E."/>
            <person name="Modenutti C."/>
        </authorList>
    </citation>
    <scope>NUCLEOTIDE SEQUENCE [LARGE SCALE GENOMIC DNA]</scope>
</reference>
<dbReference type="FunFam" id="1.10.245.10:FF:000004">
    <property type="entry name" value="Upstream activation factor subunit"/>
    <property type="match status" value="1"/>
</dbReference>
<evidence type="ECO:0000256" key="3">
    <source>
        <dbReference type="ARBA" id="ARBA00023163"/>
    </source>
</evidence>
<protein>
    <submittedName>
        <fullName evidence="8">Uncharacterized protein</fullName>
    </submittedName>
</protein>
<dbReference type="InterPro" id="IPR036885">
    <property type="entry name" value="SWIB_MDM2_dom_sf"/>
</dbReference>
<keyword evidence="4" id="KW-0539">Nucleus</keyword>
<evidence type="ECO:0000313" key="8">
    <source>
        <dbReference type="EMBL" id="CAK9150803.1"/>
    </source>
</evidence>
<dbReference type="PROSITE" id="PS51925">
    <property type="entry name" value="SWIB_MDM2"/>
    <property type="match status" value="1"/>
</dbReference>
<feature type="compositionally biased region" description="Acidic residues" evidence="5">
    <location>
        <begin position="92"/>
        <end position="111"/>
    </location>
</feature>
<dbReference type="SUPFAM" id="SSF109715">
    <property type="entry name" value="DEK C-terminal domain"/>
    <property type="match status" value="1"/>
</dbReference>
<dbReference type="Pfam" id="PF02201">
    <property type="entry name" value="SWIB"/>
    <property type="match status" value="1"/>
</dbReference>
<evidence type="ECO:0000259" key="7">
    <source>
        <dbReference type="PROSITE" id="PS51998"/>
    </source>
</evidence>
<dbReference type="InterPro" id="IPR014876">
    <property type="entry name" value="DEK_C"/>
</dbReference>
<comment type="subcellular location">
    <subcellularLocation>
        <location evidence="1">Nucleus</location>
    </subcellularLocation>
</comment>
<dbReference type="PANTHER" id="PTHR13844">
    <property type="entry name" value="SWI/SNF-RELATED MATRIX-ASSOCIATED ACTIN-DEPENDENT REGULATOR OF CHROMATIN SUBFAMILY D"/>
    <property type="match status" value="1"/>
</dbReference>
<feature type="domain" description="DM2" evidence="6">
    <location>
        <begin position="135"/>
        <end position="212"/>
    </location>
</feature>
<dbReference type="PROSITE" id="PS51998">
    <property type="entry name" value="DEK_C"/>
    <property type="match status" value="1"/>
</dbReference>
<feature type="compositionally biased region" description="Acidic residues" evidence="5">
    <location>
        <begin position="65"/>
        <end position="79"/>
    </location>
</feature>